<comment type="caution">
    <text evidence="1">The sequence shown here is derived from an EMBL/GenBank/DDBJ whole genome shotgun (WGS) entry which is preliminary data.</text>
</comment>
<evidence type="ECO:0000313" key="1">
    <source>
        <dbReference type="EMBL" id="KAK2558635.1"/>
    </source>
</evidence>
<reference evidence="1" key="2">
    <citation type="journal article" date="2023" name="Science">
        <title>Genomic signatures of disease resistance in endangered staghorn corals.</title>
        <authorList>
            <person name="Vollmer S.V."/>
            <person name="Selwyn J.D."/>
            <person name="Despard B.A."/>
            <person name="Roesel C.L."/>
        </authorList>
    </citation>
    <scope>NUCLEOTIDE SEQUENCE</scope>
    <source>
        <strain evidence="1">K2</strain>
    </source>
</reference>
<gene>
    <name evidence="1" type="ORF">P5673_018828</name>
</gene>
<evidence type="ECO:0000313" key="2">
    <source>
        <dbReference type="Proteomes" id="UP001249851"/>
    </source>
</evidence>
<dbReference type="Proteomes" id="UP001249851">
    <property type="component" value="Unassembled WGS sequence"/>
</dbReference>
<organism evidence="1 2">
    <name type="scientific">Acropora cervicornis</name>
    <name type="common">Staghorn coral</name>
    <dbReference type="NCBI Taxonomy" id="6130"/>
    <lineage>
        <taxon>Eukaryota</taxon>
        <taxon>Metazoa</taxon>
        <taxon>Cnidaria</taxon>
        <taxon>Anthozoa</taxon>
        <taxon>Hexacorallia</taxon>
        <taxon>Scleractinia</taxon>
        <taxon>Astrocoeniina</taxon>
        <taxon>Acroporidae</taxon>
        <taxon>Acropora</taxon>
    </lineage>
</organism>
<sequence length="392" mass="43744">MGTESTVETPVGVVKPHTVFEKNPAQHAADFEMLHSLPNLQSALQNKPVDCIRVDGASDEGPSHKEVQFMWTERHLEMGKQCTMVTCRFSGGSYLSQVELLNGCIAIGHSNLFIPSTILGSNLGADGGIDNEKLKANLNAATDVYLNSVSGMKCAGNLISFVKGADNDLSKAYLERRNHLLTFLQGSKKKKLELQKKCPDDFAYFSKVWTVRNNRMVKNLPENYVFMLLPCYEMNCLDPVCEKRKPSSEPVWYQGGPPLTYIPMPILDTERAWGSNCDSCAGFCWGHYLSPADNFKWVQENGTGSCVQPPREVLGDFIKQAGEVTDEELKSLAQKTALSESDLRLWVDHLKHIQTGRKQGARKGQQLSLTRKWRPVSQAYTAYAKDQKMRGS</sequence>
<dbReference type="AlphaFoldDB" id="A0AAD9V2S0"/>
<reference evidence="1" key="1">
    <citation type="journal article" date="2023" name="G3 (Bethesda)">
        <title>Whole genome assembly and annotation of the endangered Caribbean coral Acropora cervicornis.</title>
        <authorList>
            <person name="Selwyn J.D."/>
            <person name="Vollmer S.V."/>
        </authorList>
    </citation>
    <scope>NUCLEOTIDE SEQUENCE</scope>
    <source>
        <strain evidence="1">K2</strain>
    </source>
</reference>
<name>A0AAD9V2S0_ACRCE</name>
<proteinExistence type="predicted"/>
<protein>
    <submittedName>
        <fullName evidence="1">Uncharacterized protein</fullName>
    </submittedName>
</protein>
<accession>A0AAD9V2S0</accession>
<dbReference type="EMBL" id="JARQWQ010000043">
    <property type="protein sequence ID" value="KAK2558635.1"/>
    <property type="molecule type" value="Genomic_DNA"/>
</dbReference>
<keyword evidence="2" id="KW-1185">Reference proteome</keyword>